<gene>
    <name evidence="2" type="ORF">DI551_02850</name>
</gene>
<evidence type="ECO:0000256" key="1">
    <source>
        <dbReference type="SAM" id="MobiDB-lite"/>
    </source>
</evidence>
<comment type="caution">
    <text evidence="2">The sequence shown here is derived from an EMBL/GenBank/DDBJ whole genome shotgun (WGS) entry which is preliminary data.</text>
</comment>
<dbReference type="AlphaFoldDB" id="A0A2W5N531"/>
<organism evidence="2 3">
    <name type="scientific">Micavibrio aeruginosavorus</name>
    <dbReference type="NCBI Taxonomy" id="349221"/>
    <lineage>
        <taxon>Bacteria</taxon>
        <taxon>Pseudomonadati</taxon>
        <taxon>Bdellovibrionota</taxon>
        <taxon>Bdellovibrionia</taxon>
        <taxon>Bdellovibrionales</taxon>
        <taxon>Pseudobdellovibrionaceae</taxon>
        <taxon>Micavibrio</taxon>
    </lineage>
</organism>
<proteinExistence type="predicted"/>
<accession>A0A2W5N531</accession>
<feature type="region of interest" description="Disordered" evidence="1">
    <location>
        <begin position="198"/>
        <end position="230"/>
    </location>
</feature>
<name>A0A2W5N531_9BACT</name>
<dbReference type="Proteomes" id="UP000249417">
    <property type="component" value="Unassembled WGS sequence"/>
</dbReference>
<evidence type="ECO:0000313" key="2">
    <source>
        <dbReference type="EMBL" id="PZQ47718.1"/>
    </source>
</evidence>
<protein>
    <submittedName>
        <fullName evidence="2">Uncharacterized protein</fullName>
    </submittedName>
</protein>
<evidence type="ECO:0000313" key="3">
    <source>
        <dbReference type="Proteomes" id="UP000249417"/>
    </source>
</evidence>
<feature type="compositionally biased region" description="Basic and acidic residues" evidence="1">
    <location>
        <begin position="198"/>
        <end position="209"/>
    </location>
</feature>
<reference evidence="2 3" key="1">
    <citation type="submission" date="2017-08" db="EMBL/GenBank/DDBJ databases">
        <title>Infants hospitalized years apart are colonized by the same room-sourced microbial strains.</title>
        <authorList>
            <person name="Brooks B."/>
            <person name="Olm M.R."/>
            <person name="Firek B.A."/>
            <person name="Baker R."/>
            <person name="Thomas B.C."/>
            <person name="Morowitz M.J."/>
            <person name="Banfield J.F."/>
        </authorList>
    </citation>
    <scope>NUCLEOTIDE SEQUENCE [LARGE SCALE GENOMIC DNA]</scope>
    <source>
        <strain evidence="2">S2_005_002_R2_29</strain>
    </source>
</reference>
<sequence>MLGIKRTRKEMPPLSGEKKLAPVFAQAYQKDYLYVFPRSGPVICNGVKNIDISGRKVPLMDFEDYFEPLKTRQVPEGRVERSGARHVMNYREMNYLFSRMANPSKADKAGLPPIPSKQQDFFNALLQSNSPEALLKIVHTSYGRAAEHPMGGHAIEFGDIALDLLSKEFAVVKGVELELAQALFDKRSGKAAWLRKETAHEAEKAENAKPKAVKPRGRPKKADAPKVLPK</sequence>
<dbReference type="EMBL" id="QFQB01000010">
    <property type="protein sequence ID" value="PZQ47718.1"/>
    <property type="molecule type" value="Genomic_DNA"/>
</dbReference>